<feature type="transmembrane region" description="Helical" evidence="1">
    <location>
        <begin position="45"/>
        <end position="65"/>
    </location>
</feature>
<feature type="transmembrane region" description="Helical" evidence="1">
    <location>
        <begin position="181"/>
        <end position="201"/>
    </location>
</feature>
<dbReference type="EMBL" id="FTOD01000002">
    <property type="protein sequence ID" value="SIS48894.1"/>
    <property type="molecule type" value="Genomic_DNA"/>
</dbReference>
<protein>
    <submittedName>
        <fullName evidence="2">Uncharacterized membrane protein YkvI</fullName>
    </submittedName>
</protein>
<name>A0A1N7JI04_9BACL</name>
<keyword evidence="1" id="KW-1133">Transmembrane helix</keyword>
<evidence type="ECO:0000256" key="1">
    <source>
        <dbReference type="SAM" id="Phobius"/>
    </source>
</evidence>
<keyword evidence="1" id="KW-0812">Transmembrane</keyword>
<dbReference type="PANTHER" id="PTHR37814">
    <property type="entry name" value="CONSERVED MEMBRANE PROTEIN"/>
    <property type="match status" value="1"/>
</dbReference>
<feature type="transmembrane region" description="Helical" evidence="1">
    <location>
        <begin position="259"/>
        <end position="284"/>
    </location>
</feature>
<dbReference type="InterPro" id="IPR038728">
    <property type="entry name" value="YkvI-like"/>
</dbReference>
<feature type="transmembrane region" description="Helical" evidence="1">
    <location>
        <begin position="146"/>
        <end position="169"/>
    </location>
</feature>
<dbReference type="OrthoDB" id="4424890at2"/>
<dbReference type="RefSeq" id="WP_009710561.1">
    <property type="nucleotide sequence ID" value="NZ_CP048103.1"/>
</dbReference>
<proteinExistence type="predicted"/>
<feature type="transmembrane region" description="Helical" evidence="1">
    <location>
        <begin position="86"/>
        <end position="110"/>
    </location>
</feature>
<dbReference type="PANTHER" id="PTHR37814:SF1">
    <property type="entry name" value="MEMBRANE PROTEIN"/>
    <property type="match status" value="1"/>
</dbReference>
<evidence type="ECO:0000313" key="3">
    <source>
        <dbReference type="Proteomes" id="UP000186795"/>
    </source>
</evidence>
<keyword evidence="3" id="KW-1185">Reference proteome</keyword>
<organism evidence="2 3">
    <name type="scientific">Kroppenstedtia eburnea</name>
    <dbReference type="NCBI Taxonomy" id="714067"/>
    <lineage>
        <taxon>Bacteria</taxon>
        <taxon>Bacillati</taxon>
        <taxon>Bacillota</taxon>
        <taxon>Bacilli</taxon>
        <taxon>Bacillales</taxon>
        <taxon>Thermoactinomycetaceae</taxon>
        <taxon>Kroppenstedtia</taxon>
    </lineage>
</organism>
<sequence length="345" mass="38094">MRFNLWNSLKISMTIIGTTIGAGFASGREIWEFFGSYGKESSPSIVLATLLLFAASVIILQISWKEKTQHYSEVLVHVLGVRLARLFDYLVMVFLTTSTLVMVAGSGATFQQWNGSFTMGIWVMAVAVIGILLFDLKGLMSMNALLIPVMVTVLVVVCLQFLQGAGWVFAAEEGDPPTLPVWPSAITYTAFNILSLLAVLSTMGRHIQHPAEIWVSGGVSCLCLGLLASLYNYSLMRVESLVSQYEIPLFALVRDYSDLWVATISLILWLAIYTTAVSNVHGLAFRLSDYLSFPPWMIGGVVILLLVPVSRLGFSNLVTLLYPLYGVINLLILTMILLYPFTKEQ</sequence>
<feature type="transmembrane region" description="Helical" evidence="1">
    <location>
        <begin position="7"/>
        <end position="25"/>
    </location>
</feature>
<feature type="transmembrane region" description="Helical" evidence="1">
    <location>
        <begin position="213"/>
        <end position="233"/>
    </location>
</feature>
<dbReference type="AlphaFoldDB" id="A0A1N7JI04"/>
<accession>A0A1N7JI04</accession>
<feature type="transmembrane region" description="Helical" evidence="1">
    <location>
        <begin position="296"/>
        <end position="314"/>
    </location>
</feature>
<feature type="transmembrane region" description="Helical" evidence="1">
    <location>
        <begin position="116"/>
        <end position="134"/>
    </location>
</feature>
<dbReference type="Proteomes" id="UP000186795">
    <property type="component" value="Unassembled WGS sequence"/>
</dbReference>
<reference evidence="3" key="1">
    <citation type="submission" date="2017-01" db="EMBL/GenBank/DDBJ databases">
        <authorList>
            <person name="Varghese N."/>
            <person name="Submissions S."/>
        </authorList>
    </citation>
    <scope>NUCLEOTIDE SEQUENCE [LARGE SCALE GENOMIC DNA]</scope>
    <source>
        <strain evidence="3">DSM 45196</strain>
    </source>
</reference>
<keyword evidence="1" id="KW-0472">Membrane</keyword>
<evidence type="ECO:0000313" key="2">
    <source>
        <dbReference type="EMBL" id="SIS48894.1"/>
    </source>
</evidence>
<feature type="transmembrane region" description="Helical" evidence="1">
    <location>
        <begin position="320"/>
        <end position="341"/>
    </location>
</feature>
<gene>
    <name evidence="2" type="ORF">SAMN05421790_102121</name>
</gene>